<dbReference type="AlphaFoldDB" id="A0A0F8YLQ2"/>
<feature type="non-terminal residue" evidence="1">
    <location>
        <position position="89"/>
    </location>
</feature>
<protein>
    <submittedName>
        <fullName evidence="1">Uncharacterized protein</fullName>
    </submittedName>
</protein>
<comment type="caution">
    <text evidence="1">The sequence shown here is derived from an EMBL/GenBank/DDBJ whole genome shotgun (WGS) entry which is preliminary data.</text>
</comment>
<dbReference type="EMBL" id="LAZR01065656">
    <property type="protein sequence ID" value="KKK55104.1"/>
    <property type="molecule type" value="Genomic_DNA"/>
</dbReference>
<proteinExistence type="predicted"/>
<evidence type="ECO:0000313" key="1">
    <source>
        <dbReference type="EMBL" id="KKK55104.1"/>
    </source>
</evidence>
<gene>
    <name evidence="1" type="ORF">LCGC14_3077950</name>
</gene>
<sequence>MHANTGEIKKVPDGKMTEIEKAFSVEANKVRKARAAGEDAAMAPSTVVPVPTAQIKKVRKMNKERRKAWAKTEFERRVRRKRQRKARKA</sequence>
<name>A0A0F8YLQ2_9ZZZZ</name>
<accession>A0A0F8YLQ2</accession>
<reference evidence="1" key="1">
    <citation type="journal article" date="2015" name="Nature">
        <title>Complex archaea that bridge the gap between prokaryotes and eukaryotes.</title>
        <authorList>
            <person name="Spang A."/>
            <person name="Saw J.H."/>
            <person name="Jorgensen S.L."/>
            <person name="Zaremba-Niedzwiedzka K."/>
            <person name="Martijn J."/>
            <person name="Lind A.E."/>
            <person name="van Eijk R."/>
            <person name="Schleper C."/>
            <person name="Guy L."/>
            <person name="Ettema T.J."/>
        </authorList>
    </citation>
    <scope>NUCLEOTIDE SEQUENCE</scope>
</reference>
<organism evidence="1">
    <name type="scientific">marine sediment metagenome</name>
    <dbReference type="NCBI Taxonomy" id="412755"/>
    <lineage>
        <taxon>unclassified sequences</taxon>
        <taxon>metagenomes</taxon>
        <taxon>ecological metagenomes</taxon>
    </lineage>
</organism>